<dbReference type="PATRIC" id="fig|1234679.3.peg.1216"/>
<sequence>MYEENVTNLENVGFYLSKGIILIMYKANENEAFFVDLKNEFLHEVNKPKGFQLAYFEETKNNILIVCNGDAENTDKFGRDQKNFILDISTGELQENRIAY</sequence>
<keyword evidence="2" id="KW-1185">Reference proteome</keyword>
<name>K8EFY2_CARML</name>
<evidence type="ECO:0000313" key="1">
    <source>
        <dbReference type="EMBL" id="CCO10748.1"/>
    </source>
</evidence>
<dbReference type="EMBL" id="HE999757">
    <property type="protein sequence ID" value="CCO10748.1"/>
    <property type="molecule type" value="Genomic_DNA"/>
</dbReference>
<protein>
    <submittedName>
        <fullName evidence="1">Uncharacterized protein</fullName>
    </submittedName>
</protein>
<evidence type="ECO:0000313" key="2">
    <source>
        <dbReference type="Proteomes" id="UP000000212"/>
    </source>
</evidence>
<reference evidence="2" key="1">
    <citation type="journal article" date="2013" name="Genome Announc.">
        <title>Complete Chromosome Sequence of Carnobacterium maltaromaticum LMA 28.</title>
        <authorList>
            <person name="Cailliez-Grimal C."/>
            <person name="Chaillou S."/>
            <person name="Anba-Mondoloni J."/>
            <person name="Loux V."/>
            <person name="Afzal M.I."/>
            <person name="Rahman A."/>
            <person name="Kergourlay G."/>
            <person name="Champomier-Verges M.C."/>
            <person name="Zagorec M."/>
            <person name="Dalgaard P."/>
            <person name="Leisner J.J."/>
            <person name="Prevost H."/>
            <person name="Revol-Junelles A.M."/>
            <person name="Borges F."/>
        </authorList>
    </citation>
    <scope>NUCLEOTIDE SEQUENCE</scope>
    <source>
        <strain evidence="2">LMA28</strain>
    </source>
</reference>
<organism evidence="1 2">
    <name type="scientific">Carnobacterium maltaromaticum LMA28</name>
    <dbReference type="NCBI Taxonomy" id="1234679"/>
    <lineage>
        <taxon>Bacteria</taxon>
        <taxon>Bacillati</taxon>
        <taxon>Bacillota</taxon>
        <taxon>Bacilli</taxon>
        <taxon>Lactobacillales</taxon>
        <taxon>Carnobacteriaceae</taxon>
        <taxon>Carnobacterium</taxon>
    </lineage>
</organism>
<dbReference type="OrthoDB" id="2886591at2"/>
<proteinExistence type="predicted"/>
<dbReference type="AlphaFoldDB" id="K8EFY2"/>
<gene>
    <name evidence="1" type="ORF">BN424_1251</name>
</gene>
<accession>K8EFY2</accession>
<dbReference type="Proteomes" id="UP000000212">
    <property type="component" value="Chromosome"/>
</dbReference>
<dbReference type="KEGG" id="cml:BN424_1251"/>
<dbReference type="HOGENOM" id="CLU_2300714_0_0_9"/>
<dbReference type="STRING" id="1234679.BN424_1251"/>
<dbReference type="RefSeq" id="WP_015076041.1">
    <property type="nucleotide sequence ID" value="NC_019425.2"/>
</dbReference>